<evidence type="ECO:0000256" key="2">
    <source>
        <dbReference type="ARBA" id="ARBA00022840"/>
    </source>
</evidence>
<dbReference type="AlphaFoldDB" id="A0A2R6S663"/>
<reference evidence="6 7" key="1">
    <citation type="submission" date="2018-02" db="EMBL/GenBank/DDBJ databases">
        <title>Genome sequence of the basidiomycete white-rot fungus Phlebia centrifuga.</title>
        <authorList>
            <person name="Granchi Z."/>
            <person name="Peng M."/>
            <person name="de Vries R.P."/>
            <person name="Hilden K."/>
            <person name="Makela M.R."/>
            <person name="Grigoriev I."/>
            <person name="Riley R."/>
        </authorList>
    </citation>
    <scope>NUCLEOTIDE SEQUENCE [LARGE SCALE GENOMIC DNA]</scope>
    <source>
        <strain evidence="6 7">FBCC195</strain>
    </source>
</reference>
<feature type="region of interest" description="Disordered" evidence="4">
    <location>
        <begin position="49"/>
        <end position="72"/>
    </location>
</feature>
<dbReference type="GO" id="GO:0004674">
    <property type="term" value="F:protein serine/threonine kinase activity"/>
    <property type="evidence" value="ECO:0007669"/>
    <property type="project" value="TreeGrafter"/>
</dbReference>
<evidence type="ECO:0000256" key="4">
    <source>
        <dbReference type="SAM" id="MobiDB-lite"/>
    </source>
</evidence>
<accession>A0A2R6S663</accession>
<keyword evidence="7" id="KW-1185">Reference proteome</keyword>
<name>A0A2R6S663_9APHY</name>
<dbReference type="InterPro" id="IPR000719">
    <property type="entry name" value="Prot_kinase_dom"/>
</dbReference>
<dbReference type="STRING" id="98765.A0A2R6S663"/>
<evidence type="ECO:0000259" key="5">
    <source>
        <dbReference type="PROSITE" id="PS50011"/>
    </source>
</evidence>
<feature type="binding site" evidence="3">
    <location>
        <position position="359"/>
    </location>
    <ligand>
        <name>ATP</name>
        <dbReference type="ChEBI" id="CHEBI:30616"/>
    </ligand>
</feature>
<feature type="compositionally biased region" description="Low complexity" evidence="4">
    <location>
        <begin position="237"/>
        <end position="253"/>
    </location>
</feature>
<feature type="compositionally biased region" description="Basic and acidic residues" evidence="4">
    <location>
        <begin position="1"/>
        <end position="11"/>
    </location>
</feature>
<dbReference type="GO" id="GO:0045719">
    <property type="term" value="P:negative regulation of glycogen biosynthetic process"/>
    <property type="evidence" value="ECO:0007669"/>
    <property type="project" value="TreeGrafter"/>
</dbReference>
<feature type="region of interest" description="Disordered" evidence="4">
    <location>
        <begin position="218"/>
        <end position="292"/>
    </location>
</feature>
<dbReference type="Gene3D" id="3.30.200.20">
    <property type="entry name" value="Phosphorylase Kinase, domain 1"/>
    <property type="match status" value="1"/>
</dbReference>
<feature type="region of interest" description="Disordered" evidence="4">
    <location>
        <begin position="1"/>
        <end position="20"/>
    </location>
</feature>
<dbReference type="GO" id="GO:0035556">
    <property type="term" value="P:intracellular signal transduction"/>
    <property type="evidence" value="ECO:0007669"/>
    <property type="project" value="TreeGrafter"/>
</dbReference>
<gene>
    <name evidence="6" type="ORF">PHLCEN_2v392</name>
</gene>
<feature type="compositionally biased region" description="Low complexity" evidence="4">
    <location>
        <begin position="58"/>
        <end position="72"/>
    </location>
</feature>
<dbReference type="PROSITE" id="PS50011">
    <property type="entry name" value="PROTEIN_KINASE_DOM"/>
    <property type="match status" value="1"/>
</dbReference>
<dbReference type="InterPro" id="IPR017441">
    <property type="entry name" value="Protein_kinase_ATP_BS"/>
</dbReference>
<dbReference type="Pfam" id="PF00069">
    <property type="entry name" value="Pkinase"/>
    <property type="match status" value="1"/>
</dbReference>
<dbReference type="PROSITE" id="PS00107">
    <property type="entry name" value="PROTEIN_KINASE_ATP"/>
    <property type="match status" value="1"/>
</dbReference>
<organism evidence="6 7">
    <name type="scientific">Hermanssonia centrifuga</name>
    <dbReference type="NCBI Taxonomy" id="98765"/>
    <lineage>
        <taxon>Eukaryota</taxon>
        <taxon>Fungi</taxon>
        <taxon>Dikarya</taxon>
        <taxon>Basidiomycota</taxon>
        <taxon>Agaricomycotina</taxon>
        <taxon>Agaricomycetes</taxon>
        <taxon>Polyporales</taxon>
        <taxon>Meruliaceae</taxon>
        <taxon>Hermanssonia</taxon>
    </lineage>
</organism>
<feature type="compositionally biased region" description="Pro residues" evidence="4">
    <location>
        <begin position="276"/>
        <end position="285"/>
    </location>
</feature>
<dbReference type="InterPro" id="IPR008271">
    <property type="entry name" value="Ser/Thr_kinase_AS"/>
</dbReference>
<dbReference type="PANTHER" id="PTHR24346">
    <property type="entry name" value="MAP/MICROTUBULE AFFINITY-REGULATING KINASE"/>
    <property type="match status" value="1"/>
</dbReference>
<dbReference type="SUPFAM" id="SSF56112">
    <property type="entry name" value="Protein kinase-like (PK-like)"/>
    <property type="match status" value="1"/>
</dbReference>
<dbReference type="EMBL" id="MLYV02000032">
    <property type="protein sequence ID" value="PSS37699.1"/>
    <property type="molecule type" value="Genomic_DNA"/>
</dbReference>
<evidence type="ECO:0000313" key="6">
    <source>
        <dbReference type="EMBL" id="PSS37699.1"/>
    </source>
</evidence>
<dbReference type="Gene3D" id="1.10.510.10">
    <property type="entry name" value="Transferase(Phosphotransferase) domain 1"/>
    <property type="match status" value="1"/>
</dbReference>
<feature type="domain" description="Protein kinase" evidence="5">
    <location>
        <begin position="326"/>
        <end position="647"/>
    </location>
</feature>
<evidence type="ECO:0000256" key="1">
    <source>
        <dbReference type="ARBA" id="ARBA00022741"/>
    </source>
</evidence>
<keyword evidence="1 3" id="KW-0547">Nucleotide-binding</keyword>
<dbReference type="GO" id="GO:0005524">
    <property type="term" value="F:ATP binding"/>
    <property type="evidence" value="ECO:0007669"/>
    <property type="project" value="UniProtKB-UniRule"/>
</dbReference>
<sequence>MDEGDLAKLEDSASESEGEDYLWVTRRRPCRLSRLESGDPLTLHLHRGKTSLHAQTASRSRSAPPSSLPSKPHLQSLLTRKGDISFAKAMLSTATTVDLTFDDDDWTAPPAAAKLYRAASVGNSWGVTSIGRGFDWRALDEQKENSKWDHEPRIHLESHSGNHPQTSQLPKTRSAWVSAPTIPKALGSPPIITTLSTVAPAPIPSYASGSFISCSPVQSRCSSPRPLSPANSFVSGRSPLLRSPSSPRIPGTPRSRRRSSQQRVSLIAGRVSIIPAEPPSPPPSGPQKLVRSGSTASFLSVASSAGPPTPGVDKAPTVGERSISEFVIEREIGRGAYGLVKRAREMQDDGSLGPPLVIKQIIKSRILADCWKRHPKYGTIPIEIYVMSAISSTAYVLPPRRPWDPSRSHPETDGFWVEGKVVNGHPNICPLLDFFEDNHYYYLILPSTTSEPVPNEPPPPSDLFDLVESYPHGLPISAVRSYLGQIADALCFLHSKGIVHRDIKDENVVLGPAGKCVLIDFGSSGLVKRGGWDTFSGTLDYAGPEILRGERYQGKEQDVWAFGVVAYVMLVGECPFTTAAEAQEGLESPFSNAAIALDERCMEKQKDGEEPDGGCALGDAAALVRACLQLEVNARPTFEKILQCRFLNGDGGWV</sequence>
<comment type="caution">
    <text evidence="6">The sequence shown here is derived from an EMBL/GenBank/DDBJ whole genome shotgun (WGS) entry which is preliminary data.</text>
</comment>
<dbReference type="SMART" id="SM00220">
    <property type="entry name" value="S_TKc"/>
    <property type="match status" value="1"/>
</dbReference>
<dbReference type="OrthoDB" id="10252171at2759"/>
<dbReference type="GO" id="GO:0005829">
    <property type="term" value="C:cytosol"/>
    <property type="evidence" value="ECO:0007669"/>
    <property type="project" value="TreeGrafter"/>
</dbReference>
<dbReference type="GO" id="GO:0005634">
    <property type="term" value="C:nucleus"/>
    <property type="evidence" value="ECO:0007669"/>
    <property type="project" value="TreeGrafter"/>
</dbReference>
<dbReference type="PANTHER" id="PTHR24346:SF51">
    <property type="entry name" value="PAS DOMAIN-CONTAINING SERINE_THREONINE-PROTEIN KINASE"/>
    <property type="match status" value="1"/>
</dbReference>
<dbReference type="PROSITE" id="PS00108">
    <property type="entry name" value="PROTEIN_KINASE_ST"/>
    <property type="match status" value="1"/>
</dbReference>
<dbReference type="Proteomes" id="UP000186601">
    <property type="component" value="Unassembled WGS sequence"/>
</dbReference>
<keyword evidence="2 3" id="KW-0067">ATP-binding</keyword>
<proteinExistence type="predicted"/>
<protein>
    <recommendedName>
        <fullName evidence="5">Protein kinase domain-containing protein</fullName>
    </recommendedName>
</protein>
<evidence type="ECO:0000313" key="7">
    <source>
        <dbReference type="Proteomes" id="UP000186601"/>
    </source>
</evidence>
<dbReference type="InterPro" id="IPR011009">
    <property type="entry name" value="Kinase-like_dom_sf"/>
</dbReference>
<evidence type="ECO:0000256" key="3">
    <source>
        <dbReference type="PROSITE-ProRule" id="PRU10141"/>
    </source>
</evidence>